<dbReference type="InterPro" id="IPR015421">
    <property type="entry name" value="PyrdxlP-dep_Trfase_major"/>
</dbReference>
<reference evidence="1" key="1">
    <citation type="submission" date="2018-05" db="EMBL/GenBank/DDBJ databases">
        <authorList>
            <person name="Lanie J.A."/>
            <person name="Ng W.-L."/>
            <person name="Kazmierczak K.M."/>
            <person name="Andrzejewski T.M."/>
            <person name="Davidsen T.M."/>
            <person name="Wayne K.J."/>
            <person name="Tettelin H."/>
            <person name="Glass J.I."/>
            <person name="Rusch D."/>
            <person name="Podicherti R."/>
            <person name="Tsui H.-C.T."/>
            <person name="Winkler M.E."/>
        </authorList>
    </citation>
    <scope>NUCLEOTIDE SEQUENCE</scope>
</reference>
<gene>
    <name evidence="1" type="ORF">METZ01_LOCUS143729</name>
</gene>
<dbReference type="GO" id="GO:0008483">
    <property type="term" value="F:transaminase activity"/>
    <property type="evidence" value="ECO:0007669"/>
    <property type="project" value="TreeGrafter"/>
</dbReference>
<dbReference type="InterPro" id="IPR015424">
    <property type="entry name" value="PyrdxlP-dep_Trfase"/>
</dbReference>
<proteinExistence type="predicted"/>
<dbReference type="GO" id="GO:0030170">
    <property type="term" value="F:pyridoxal phosphate binding"/>
    <property type="evidence" value="ECO:0007669"/>
    <property type="project" value="TreeGrafter"/>
</dbReference>
<dbReference type="Gene3D" id="3.40.640.10">
    <property type="entry name" value="Type I PLP-dependent aspartate aminotransferase-like (Major domain)"/>
    <property type="match status" value="1"/>
</dbReference>
<dbReference type="SUPFAM" id="SSF53383">
    <property type="entry name" value="PLP-dependent transferases"/>
    <property type="match status" value="1"/>
</dbReference>
<feature type="non-terminal residue" evidence="1">
    <location>
        <position position="1"/>
    </location>
</feature>
<dbReference type="InterPro" id="IPR000653">
    <property type="entry name" value="DegT/StrS_aminotransferase"/>
</dbReference>
<organism evidence="1">
    <name type="scientific">marine metagenome</name>
    <dbReference type="NCBI Taxonomy" id="408172"/>
    <lineage>
        <taxon>unclassified sequences</taxon>
        <taxon>metagenomes</taxon>
        <taxon>ecological metagenomes</taxon>
    </lineage>
</organism>
<dbReference type="PANTHER" id="PTHR30244:SF34">
    <property type="entry name" value="DTDP-4-AMINO-4,6-DIDEOXYGALACTOSE TRANSAMINASE"/>
    <property type="match status" value="1"/>
</dbReference>
<evidence type="ECO:0000313" key="1">
    <source>
        <dbReference type="EMBL" id="SVA90875.1"/>
    </source>
</evidence>
<dbReference type="GO" id="GO:0000271">
    <property type="term" value="P:polysaccharide biosynthetic process"/>
    <property type="evidence" value="ECO:0007669"/>
    <property type="project" value="TreeGrafter"/>
</dbReference>
<protein>
    <recommendedName>
        <fullName evidence="2">DegT/DnrJ/EryC1/StrS aminotransferase family protein</fullName>
    </recommendedName>
</protein>
<accession>A0A381ZNN5</accession>
<dbReference type="PANTHER" id="PTHR30244">
    <property type="entry name" value="TRANSAMINASE"/>
    <property type="match status" value="1"/>
</dbReference>
<sequence length="151" mass="17448">YYNTSIGWNFKMPDINAALGISQLKRIESIIERKNSCAKFYDELFSAIPEITAPIVKEYNRITYMLYSILVKDNKLREKIRIGLESQGIETRINFPPMHLQPAYIDRFGDTRGSLPISEDISERILGLPIFINMTQTDQELIVNTIKQSMN</sequence>
<name>A0A381ZNN5_9ZZZZ</name>
<dbReference type="Pfam" id="PF01041">
    <property type="entry name" value="DegT_DnrJ_EryC1"/>
    <property type="match status" value="1"/>
</dbReference>
<dbReference type="EMBL" id="UINC01022048">
    <property type="protein sequence ID" value="SVA90875.1"/>
    <property type="molecule type" value="Genomic_DNA"/>
</dbReference>
<dbReference type="AlphaFoldDB" id="A0A381ZNN5"/>
<evidence type="ECO:0008006" key="2">
    <source>
        <dbReference type="Google" id="ProtNLM"/>
    </source>
</evidence>